<protein>
    <submittedName>
        <fullName evidence="1">Uncharacterized protein</fullName>
    </submittedName>
</protein>
<sequence length="199" mass="22130">MRTKVAVDLAPRTPGQATCIGFGTWYCIKMPTRMFDIPRHENHLTGSKQTYTMVGIIIQRVAEAAKFVGKTSLKKNWTPDHSKTLYQAIRTGVSSPVGGSTRCWPKKSGSLDKKIGIRFDWGDPAFKDAYGFWWRILNLQLNANAEQEAIRKTAQKDGTHAVRAKIWIPTTTNGGALHPDVGEAEVQDQLVVDLLKHGV</sequence>
<comment type="caution">
    <text evidence="1">The sequence shown here is derived from an EMBL/GenBank/DDBJ whole genome shotgun (WGS) entry which is preliminary data.</text>
</comment>
<reference evidence="2" key="1">
    <citation type="submission" date="2024-06" db="EMBL/GenBank/DDBJ databases">
        <title>Multi-omics analyses provide insights into the biosynthesis of the anticancer antibiotic pleurotin in Hohenbuehelia grisea.</title>
        <authorList>
            <person name="Weaver J.A."/>
            <person name="Alberti F."/>
        </authorList>
    </citation>
    <scope>NUCLEOTIDE SEQUENCE [LARGE SCALE GENOMIC DNA]</scope>
    <source>
        <strain evidence="2">T-177</strain>
    </source>
</reference>
<evidence type="ECO:0000313" key="2">
    <source>
        <dbReference type="Proteomes" id="UP001556367"/>
    </source>
</evidence>
<gene>
    <name evidence="1" type="ORF">HGRIS_000707</name>
</gene>
<keyword evidence="2" id="KW-1185">Reference proteome</keyword>
<proteinExistence type="predicted"/>
<dbReference type="EMBL" id="JASNQZ010000004">
    <property type="protein sequence ID" value="KAL0958567.1"/>
    <property type="molecule type" value="Genomic_DNA"/>
</dbReference>
<evidence type="ECO:0000313" key="1">
    <source>
        <dbReference type="EMBL" id="KAL0958567.1"/>
    </source>
</evidence>
<dbReference type="Proteomes" id="UP001556367">
    <property type="component" value="Unassembled WGS sequence"/>
</dbReference>
<organism evidence="1 2">
    <name type="scientific">Hohenbuehelia grisea</name>
    <dbReference type="NCBI Taxonomy" id="104357"/>
    <lineage>
        <taxon>Eukaryota</taxon>
        <taxon>Fungi</taxon>
        <taxon>Dikarya</taxon>
        <taxon>Basidiomycota</taxon>
        <taxon>Agaricomycotina</taxon>
        <taxon>Agaricomycetes</taxon>
        <taxon>Agaricomycetidae</taxon>
        <taxon>Agaricales</taxon>
        <taxon>Pleurotineae</taxon>
        <taxon>Pleurotaceae</taxon>
        <taxon>Hohenbuehelia</taxon>
    </lineage>
</organism>
<accession>A0ABR3JSR5</accession>
<name>A0ABR3JSR5_9AGAR</name>